<feature type="region of interest" description="Disordered" evidence="1">
    <location>
        <begin position="1"/>
        <end position="448"/>
    </location>
</feature>
<dbReference type="GeneID" id="27693227"/>
<feature type="compositionally biased region" description="Low complexity" evidence="1">
    <location>
        <begin position="216"/>
        <end position="227"/>
    </location>
</feature>
<dbReference type="VEuPathDB" id="FungiDB:Z519_00299"/>
<reference evidence="2" key="1">
    <citation type="submission" date="2015-01" db="EMBL/GenBank/DDBJ databases">
        <title>The Genome Sequence of Cladophialophora bantiana CBS 173.52.</title>
        <authorList>
            <consortium name="The Broad Institute Genomics Platform"/>
            <person name="Cuomo C."/>
            <person name="de Hoog S."/>
            <person name="Gorbushina A."/>
            <person name="Stielow B."/>
            <person name="Teixiera M."/>
            <person name="Abouelleil A."/>
            <person name="Chapman S.B."/>
            <person name="Priest M."/>
            <person name="Young S.K."/>
            <person name="Wortman J."/>
            <person name="Nusbaum C."/>
            <person name="Birren B."/>
        </authorList>
    </citation>
    <scope>NUCLEOTIDE SEQUENCE [LARGE SCALE GENOMIC DNA]</scope>
    <source>
        <strain evidence="2">CBS 173.52</strain>
    </source>
</reference>
<dbReference type="AlphaFoldDB" id="A0A0D2HYU7"/>
<dbReference type="HOGENOM" id="CLU_043406_0_0_1"/>
<evidence type="ECO:0000256" key="1">
    <source>
        <dbReference type="SAM" id="MobiDB-lite"/>
    </source>
</evidence>
<evidence type="ECO:0000313" key="3">
    <source>
        <dbReference type="Proteomes" id="UP000053789"/>
    </source>
</evidence>
<dbReference type="OrthoDB" id="2402960at2759"/>
<protein>
    <submittedName>
        <fullName evidence="2">Uncharacterized protein</fullName>
    </submittedName>
</protein>
<dbReference type="Proteomes" id="UP000053789">
    <property type="component" value="Unassembled WGS sequence"/>
</dbReference>
<accession>A0A0D2HYU7</accession>
<keyword evidence="3" id="KW-1185">Reference proteome</keyword>
<feature type="compositionally biased region" description="Basic and acidic residues" evidence="1">
    <location>
        <begin position="229"/>
        <end position="256"/>
    </location>
</feature>
<feature type="compositionally biased region" description="Gly residues" evidence="1">
    <location>
        <begin position="397"/>
        <end position="426"/>
    </location>
</feature>
<organism evidence="2 3">
    <name type="scientific">Cladophialophora bantiana (strain ATCC 10958 / CBS 173.52 / CDC B-1940 / NIH 8579)</name>
    <name type="common">Xylohypha bantiana</name>
    <dbReference type="NCBI Taxonomy" id="1442370"/>
    <lineage>
        <taxon>Eukaryota</taxon>
        <taxon>Fungi</taxon>
        <taxon>Dikarya</taxon>
        <taxon>Ascomycota</taxon>
        <taxon>Pezizomycotina</taxon>
        <taxon>Eurotiomycetes</taxon>
        <taxon>Chaetothyriomycetidae</taxon>
        <taxon>Chaetothyriales</taxon>
        <taxon>Herpotrichiellaceae</taxon>
        <taxon>Cladophialophora</taxon>
    </lineage>
</organism>
<sequence>MEDFSQSRGDDDLFDDEIIPFDNPPSPEKVTARLEQVSLEPSSASTPIPDPPVGAESSPASEPSPVKPATPTEHPLPGSKSRQRGRGVHGTGQGEAGRKIATGLEDSKWAVKGADAGPPGRDSKSTRPPASRGQQISETSTIPSEPIPQPHGEDSTTSASTVAPSSIPTGPSNTAIRTPAVRGDRLSTGGIRPPKLSDEELTAKLAAAKERSQSLAAAHARAQADAANFEERERQARERRERDIKDRRVMEGERERNRLRKMAGQLGREWDRDKDEQQVNGRGGRRGYSGPPPGEEDDLKMYEWHEDRGRGRGRGRGGRGGAGRGRGRGGPRRSGFGHNGDGHAHQLQPDWSVESDFPSLPGSNTSVKKEPGVDMNTTPNPTAPKPSTRRWDSAGGQASGSGSDSGSGLAGGGGGGGGGGSGGGGTWAEQVESSELNAENENKPRNFW</sequence>
<proteinExistence type="predicted"/>
<feature type="compositionally biased region" description="Polar residues" evidence="1">
    <location>
        <begin position="126"/>
        <end position="143"/>
    </location>
</feature>
<feature type="compositionally biased region" description="Basic and acidic residues" evidence="1">
    <location>
        <begin position="268"/>
        <end position="277"/>
    </location>
</feature>
<name>A0A0D2HYU7_CLAB1</name>
<evidence type="ECO:0000313" key="2">
    <source>
        <dbReference type="EMBL" id="KIW98638.1"/>
    </source>
</evidence>
<feature type="compositionally biased region" description="Basic and acidic residues" evidence="1">
    <location>
        <begin position="195"/>
        <end position="212"/>
    </location>
</feature>
<gene>
    <name evidence="2" type="ORF">Z519_00299</name>
</gene>
<dbReference type="RefSeq" id="XP_016625307.1">
    <property type="nucleotide sequence ID" value="XM_016758058.1"/>
</dbReference>
<feature type="compositionally biased region" description="Low complexity" evidence="1">
    <location>
        <begin position="53"/>
        <end position="69"/>
    </location>
</feature>
<feature type="compositionally biased region" description="Low complexity" evidence="1">
    <location>
        <begin position="155"/>
        <end position="169"/>
    </location>
</feature>
<dbReference type="EMBL" id="KN846980">
    <property type="protein sequence ID" value="KIW98638.1"/>
    <property type="molecule type" value="Genomic_DNA"/>
</dbReference>
<feature type="compositionally biased region" description="Basic and acidic residues" evidence="1">
    <location>
        <begin position="299"/>
        <end position="310"/>
    </location>
</feature>